<evidence type="ECO:0000256" key="2">
    <source>
        <dbReference type="ARBA" id="ARBA00006555"/>
    </source>
</evidence>
<keyword evidence="9" id="KW-0472">Membrane</keyword>
<dbReference type="Gene3D" id="3.30.1150.10">
    <property type="match status" value="1"/>
</dbReference>
<dbReference type="GO" id="GO:0055085">
    <property type="term" value="P:transmembrane transport"/>
    <property type="evidence" value="ECO:0007669"/>
    <property type="project" value="InterPro"/>
</dbReference>
<evidence type="ECO:0000259" key="11">
    <source>
        <dbReference type="PROSITE" id="PS52015"/>
    </source>
</evidence>
<dbReference type="GO" id="GO:0098797">
    <property type="term" value="C:plasma membrane protein complex"/>
    <property type="evidence" value="ECO:0007669"/>
    <property type="project" value="TreeGrafter"/>
</dbReference>
<organism evidence="12 13">
    <name type="scientific">Cognatilysobacter lacus</name>
    <dbReference type="NCBI Taxonomy" id="1643323"/>
    <lineage>
        <taxon>Bacteria</taxon>
        <taxon>Pseudomonadati</taxon>
        <taxon>Pseudomonadota</taxon>
        <taxon>Gammaproteobacteria</taxon>
        <taxon>Lysobacterales</taxon>
        <taxon>Lysobacteraceae</taxon>
        <taxon>Cognatilysobacter</taxon>
    </lineage>
</organism>
<evidence type="ECO:0000256" key="5">
    <source>
        <dbReference type="ARBA" id="ARBA00022519"/>
    </source>
</evidence>
<reference evidence="12 13" key="1">
    <citation type="submission" date="2019-08" db="EMBL/GenBank/DDBJ databases">
        <title>Draft genome sequence of Lysobacter sp. UKS-15.</title>
        <authorList>
            <person name="Im W.-T."/>
        </authorList>
    </citation>
    <scope>NUCLEOTIDE SEQUENCE [LARGE SCALE GENOMIC DNA]</scope>
    <source>
        <strain evidence="12 13">UKS-15</strain>
    </source>
</reference>
<evidence type="ECO:0000256" key="1">
    <source>
        <dbReference type="ARBA" id="ARBA00004383"/>
    </source>
</evidence>
<comment type="caution">
    <text evidence="12">The sequence shown here is derived from an EMBL/GenBank/DDBJ whole genome shotgun (WGS) entry which is preliminary data.</text>
</comment>
<evidence type="ECO:0000256" key="9">
    <source>
        <dbReference type="ARBA" id="ARBA00023136"/>
    </source>
</evidence>
<feature type="compositionally biased region" description="Basic and acidic residues" evidence="10">
    <location>
        <begin position="1"/>
        <end position="10"/>
    </location>
</feature>
<dbReference type="PANTHER" id="PTHR33446">
    <property type="entry name" value="PROTEIN TONB-RELATED"/>
    <property type="match status" value="1"/>
</dbReference>
<feature type="region of interest" description="Disordered" evidence="10">
    <location>
        <begin position="1"/>
        <end position="24"/>
    </location>
</feature>
<dbReference type="PANTHER" id="PTHR33446:SF2">
    <property type="entry name" value="PROTEIN TONB"/>
    <property type="match status" value="1"/>
</dbReference>
<evidence type="ECO:0000256" key="6">
    <source>
        <dbReference type="ARBA" id="ARBA00022692"/>
    </source>
</evidence>
<proteinExistence type="inferred from homology"/>
<dbReference type="PROSITE" id="PS52015">
    <property type="entry name" value="TONB_CTD"/>
    <property type="match status" value="1"/>
</dbReference>
<evidence type="ECO:0000313" key="12">
    <source>
        <dbReference type="EMBL" id="TZF87040.1"/>
    </source>
</evidence>
<dbReference type="Proteomes" id="UP000323164">
    <property type="component" value="Unassembled WGS sequence"/>
</dbReference>
<comment type="subcellular location">
    <subcellularLocation>
        <location evidence="1">Cell inner membrane</location>
        <topology evidence="1">Single-pass membrane protein</topology>
        <orientation evidence="1">Periplasmic side</orientation>
    </subcellularLocation>
</comment>
<evidence type="ECO:0000256" key="10">
    <source>
        <dbReference type="SAM" id="MobiDB-lite"/>
    </source>
</evidence>
<dbReference type="InterPro" id="IPR037682">
    <property type="entry name" value="TonB_C"/>
</dbReference>
<feature type="region of interest" description="Disordered" evidence="10">
    <location>
        <begin position="157"/>
        <end position="241"/>
    </location>
</feature>
<feature type="compositionally biased region" description="Basic and acidic residues" evidence="10">
    <location>
        <begin position="214"/>
        <end position="234"/>
    </location>
</feature>
<dbReference type="NCBIfam" id="TIGR01352">
    <property type="entry name" value="tonB_Cterm"/>
    <property type="match status" value="1"/>
</dbReference>
<evidence type="ECO:0000256" key="7">
    <source>
        <dbReference type="ARBA" id="ARBA00022927"/>
    </source>
</evidence>
<keyword evidence="13" id="KW-1185">Reference proteome</keyword>
<evidence type="ECO:0000256" key="4">
    <source>
        <dbReference type="ARBA" id="ARBA00022475"/>
    </source>
</evidence>
<keyword evidence="8" id="KW-1133">Transmembrane helix</keyword>
<gene>
    <name evidence="12" type="ORF">FW784_11695</name>
</gene>
<dbReference type="InterPro" id="IPR051045">
    <property type="entry name" value="TonB-dependent_transducer"/>
</dbReference>
<keyword evidence="7" id="KW-0653">Protein transport</keyword>
<accession>A0A5D8YXD3</accession>
<dbReference type="GO" id="GO:0015031">
    <property type="term" value="P:protein transport"/>
    <property type="evidence" value="ECO:0007669"/>
    <property type="project" value="UniProtKB-KW"/>
</dbReference>
<keyword evidence="4" id="KW-1003">Cell membrane</keyword>
<dbReference type="InterPro" id="IPR006260">
    <property type="entry name" value="TonB/TolA_C"/>
</dbReference>
<evidence type="ECO:0000256" key="8">
    <source>
        <dbReference type="ARBA" id="ARBA00022989"/>
    </source>
</evidence>
<evidence type="ECO:0000313" key="13">
    <source>
        <dbReference type="Proteomes" id="UP000323164"/>
    </source>
</evidence>
<keyword evidence="5" id="KW-0997">Cell inner membrane</keyword>
<keyword evidence="6" id="KW-0812">Transmembrane</keyword>
<feature type="domain" description="TonB C-terminal" evidence="11">
    <location>
        <begin position="236"/>
        <end position="327"/>
    </location>
</feature>
<dbReference type="EMBL" id="VTRV01000152">
    <property type="protein sequence ID" value="TZF87040.1"/>
    <property type="molecule type" value="Genomic_DNA"/>
</dbReference>
<dbReference type="Pfam" id="PF03544">
    <property type="entry name" value="TonB_C"/>
    <property type="match status" value="1"/>
</dbReference>
<evidence type="ECO:0000256" key="3">
    <source>
        <dbReference type="ARBA" id="ARBA00022448"/>
    </source>
</evidence>
<dbReference type="GO" id="GO:0031992">
    <property type="term" value="F:energy transducer activity"/>
    <property type="evidence" value="ECO:0007669"/>
    <property type="project" value="TreeGrafter"/>
</dbReference>
<comment type="similarity">
    <text evidence="2">Belongs to the TonB family.</text>
</comment>
<protein>
    <submittedName>
        <fullName evidence="12">Energy transducer TonB</fullName>
    </submittedName>
</protein>
<keyword evidence="3" id="KW-0813">Transport</keyword>
<dbReference type="SUPFAM" id="SSF74653">
    <property type="entry name" value="TolA/TonB C-terminal domain"/>
    <property type="match status" value="1"/>
</dbReference>
<name>A0A5D8YXD3_9GAMM</name>
<sequence length="327" mass="35534">MRRTSRETGLMRRTRARASSRTLKPAGWNGRRAIHRSRLPIEPPACVQRRSSPLVAGSFFVETRLVRTRRLPPPGSFARAALTPPADPVRLHRHCPHEEPAMQTIHAPRVAQLDPGRITAITGAIAINGLLLALLVAPVSAPMVATAVRETFTTYVPTKIKDNPPPPKPEPIRVKVEQTHTASSQPHAPDRPHPTELPPIADHAEAGDFVVPPDDSHDTAHETGGDQRPADDGKPLTGAHLEYATNPAPGYPREELLNGDTGTVLLEVLVEVDGRPLEVSISRSSGHRALDLAAKRAVLSSWRFKPAMRNGQAVQAIGLVPVEFKLQ</sequence>
<dbReference type="AlphaFoldDB" id="A0A5D8YXD3"/>
<dbReference type="OrthoDB" id="9792439at2"/>